<evidence type="ECO:0000313" key="4">
    <source>
        <dbReference type="Proteomes" id="UP001223586"/>
    </source>
</evidence>
<protein>
    <submittedName>
        <fullName evidence="3">Hydroxymethylpyrimidine transport system substrate-binding protein</fullName>
    </submittedName>
</protein>
<dbReference type="PANTHER" id="PTHR31528">
    <property type="entry name" value="4-AMINO-5-HYDROXYMETHYL-2-METHYLPYRIMIDINE PHOSPHATE SYNTHASE THI11-RELATED"/>
    <property type="match status" value="1"/>
</dbReference>
<comment type="caution">
    <text evidence="3">The sequence shown here is derived from an EMBL/GenBank/DDBJ whole genome shotgun (WGS) entry which is preliminary data.</text>
</comment>
<dbReference type="RefSeq" id="WP_307229480.1">
    <property type="nucleotide sequence ID" value="NZ_JAUSTT010000012.1"/>
</dbReference>
<dbReference type="Gene3D" id="3.40.190.10">
    <property type="entry name" value="Periplasmic binding protein-like II"/>
    <property type="match status" value="2"/>
</dbReference>
<dbReference type="EMBL" id="JAUSTT010000012">
    <property type="protein sequence ID" value="MDQ0176376.1"/>
    <property type="molecule type" value="Genomic_DNA"/>
</dbReference>
<evidence type="ECO:0000313" key="3">
    <source>
        <dbReference type="EMBL" id="MDQ0176376.1"/>
    </source>
</evidence>
<name>A0ABT9WSW5_9BACI</name>
<feature type="chain" id="PRO_5045252056" evidence="1">
    <location>
        <begin position="29"/>
        <end position="337"/>
    </location>
</feature>
<reference evidence="3 4" key="1">
    <citation type="submission" date="2023-07" db="EMBL/GenBank/DDBJ databases">
        <title>Genomic Encyclopedia of Type Strains, Phase IV (KMG-IV): sequencing the most valuable type-strain genomes for metagenomic binning, comparative biology and taxonomic classification.</title>
        <authorList>
            <person name="Goeker M."/>
        </authorList>
    </citation>
    <scope>NUCLEOTIDE SEQUENCE [LARGE SCALE GENOMIC DNA]</scope>
    <source>
        <strain evidence="3 4">DSM 23837</strain>
    </source>
</reference>
<sequence>MAKRNLFLLMIMSLIASLLLIGCSASQESNTGKKDKLEDISIMLDWYPNAVHSAIYYAKEKGFFEEEGLNVKIEMPADTNDPLKLAATGKVDLAISYQTQLIVSRGEGIPVVSLGAFVRHSLDGIMYKKPNGIAVPKDLEGKTVGYPSTSVSEAILATMVDHDGGDMSKVKVTDVGWDLMPALATDNVDAIIGAYINHELVLLRKEGYEVEMMNPSDYGVPDSYELIIVSGEKTLKKKRAAFEKFWRALSKGHEAVKQNPEAGLQVLLDHENESFPLDKEVETESLNILLPLMDDDGVPFGYQEEAMWQDVINWLFETKILKEKIEPTEAFENVTSN</sequence>
<dbReference type="InterPro" id="IPR015168">
    <property type="entry name" value="SsuA/THI5"/>
</dbReference>
<evidence type="ECO:0000259" key="2">
    <source>
        <dbReference type="Pfam" id="PF09084"/>
    </source>
</evidence>
<dbReference type="InterPro" id="IPR027939">
    <property type="entry name" value="NMT1/THI5"/>
</dbReference>
<dbReference type="PROSITE" id="PS51257">
    <property type="entry name" value="PROKAR_LIPOPROTEIN"/>
    <property type="match status" value="1"/>
</dbReference>
<keyword evidence="4" id="KW-1185">Reference proteome</keyword>
<dbReference type="PANTHER" id="PTHR31528:SF3">
    <property type="entry name" value="THIAMINE BIOSYNTHESIS PROTEIN HI_0357-RELATED"/>
    <property type="match status" value="1"/>
</dbReference>
<evidence type="ECO:0000256" key="1">
    <source>
        <dbReference type="SAM" id="SignalP"/>
    </source>
</evidence>
<gene>
    <name evidence="3" type="ORF">J2S08_002220</name>
</gene>
<feature type="signal peptide" evidence="1">
    <location>
        <begin position="1"/>
        <end position="28"/>
    </location>
</feature>
<proteinExistence type="predicted"/>
<accession>A0ABT9WSW5</accession>
<feature type="domain" description="SsuA/THI5-like" evidence="2">
    <location>
        <begin position="49"/>
        <end position="262"/>
    </location>
</feature>
<keyword evidence="1" id="KW-0732">Signal</keyword>
<dbReference type="Proteomes" id="UP001223586">
    <property type="component" value="Unassembled WGS sequence"/>
</dbReference>
<dbReference type="SUPFAM" id="SSF53850">
    <property type="entry name" value="Periplasmic binding protein-like II"/>
    <property type="match status" value="1"/>
</dbReference>
<organism evidence="3 4">
    <name type="scientific">Bacillus chungangensis</name>
    <dbReference type="NCBI Taxonomy" id="587633"/>
    <lineage>
        <taxon>Bacteria</taxon>
        <taxon>Bacillati</taxon>
        <taxon>Bacillota</taxon>
        <taxon>Bacilli</taxon>
        <taxon>Bacillales</taxon>
        <taxon>Bacillaceae</taxon>
        <taxon>Bacillus</taxon>
    </lineage>
</organism>
<dbReference type="Pfam" id="PF09084">
    <property type="entry name" value="NMT1"/>
    <property type="match status" value="1"/>
</dbReference>